<gene>
    <name evidence="8" type="ORF">LVIROSA_LOCUS39725</name>
</gene>
<dbReference type="PANTHER" id="PTHR43052">
    <property type="match status" value="1"/>
</dbReference>
<evidence type="ECO:0000256" key="6">
    <source>
        <dbReference type="ARBA" id="ARBA00022884"/>
    </source>
</evidence>
<evidence type="ECO:0000256" key="1">
    <source>
        <dbReference type="ARBA" id="ARBA00022555"/>
    </source>
</evidence>
<dbReference type="SUPFAM" id="SSF52402">
    <property type="entry name" value="Adenine nucleotide alpha hydrolases-like"/>
    <property type="match status" value="1"/>
</dbReference>
<keyword evidence="2" id="KW-0808">Transferase</keyword>
<keyword evidence="7" id="KW-1015">Disulfide bond</keyword>
<accession>A0AAU9PW40</accession>
<evidence type="ECO:0000256" key="5">
    <source>
        <dbReference type="ARBA" id="ARBA00022840"/>
    </source>
</evidence>
<keyword evidence="4" id="KW-0547">Nucleotide-binding</keyword>
<dbReference type="GO" id="GO:0016740">
    <property type="term" value="F:transferase activity"/>
    <property type="evidence" value="ECO:0007669"/>
    <property type="project" value="UniProtKB-KW"/>
</dbReference>
<evidence type="ECO:0000256" key="7">
    <source>
        <dbReference type="ARBA" id="ARBA00023157"/>
    </source>
</evidence>
<keyword evidence="6" id="KW-0694">RNA-binding</keyword>
<keyword evidence="5" id="KW-0067">ATP-binding</keyword>
<evidence type="ECO:0000256" key="2">
    <source>
        <dbReference type="ARBA" id="ARBA00022679"/>
    </source>
</evidence>
<keyword evidence="9" id="KW-1185">Reference proteome</keyword>
<dbReference type="Gene3D" id="3.40.50.620">
    <property type="entry name" value="HUPs"/>
    <property type="match status" value="1"/>
</dbReference>
<evidence type="ECO:0000313" key="8">
    <source>
        <dbReference type="EMBL" id="CAH1454555.1"/>
    </source>
</evidence>
<dbReference type="Gene3D" id="2.40.30.10">
    <property type="entry name" value="Translation factors"/>
    <property type="match status" value="1"/>
</dbReference>
<evidence type="ECO:0000256" key="4">
    <source>
        <dbReference type="ARBA" id="ARBA00022741"/>
    </source>
</evidence>
<keyword evidence="3" id="KW-0819">tRNA processing</keyword>
<keyword evidence="1" id="KW-0820">tRNA-binding</keyword>
<dbReference type="InterPro" id="IPR051305">
    <property type="entry name" value="tRNA_2-thiouridylase_MnmA"/>
</dbReference>
<dbReference type="GO" id="GO:0008033">
    <property type="term" value="P:tRNA processing"/>
    <property type="evidence" value="ECO:0007669"/>
    <property type="project" value="UniProtKB-KW"/>
</dbReference>
<evidence type="ECO:0000313" key="9">
    <source>
        <dbReference type="Proteomes" id="UP001157418"/>
    </source>
</evidence>
<evidence type="ECO:0000256" key="3">
    <source>
        <dbReference type="ARBA" id="ARBA00022694"/>
    </source>
</evidence>
<dbReference type="Proteomes" id="UP001157418">
    <property type="component" value="Unassembled WGS sequence"/>
</dbReference>
<dbReference type="InterPro" id="IPR014729">
    <property type="entry name" value="Rossmann-like_a/b/a_fold"/>
</dbReference>
<dbReference type="GO" id="GO:0005524">
    <property type="term" value="F:ATP binding"/>
    <property type="evidence" value="ECO:0007669"/>
    <property type="project" value="UniProtKB-KW"/>
</dbReference>
<evidence type="ECO:0008006" key="10">
    <source>
        <dbReference type="Google" id="ProtNLM"/>
    </source>
</evidence>
<comment type="caution">
    <text evidence="8">The sequence shown here is derived from an EMBL/GenBank/DDBJ whole genome shotgun (WGS) entry which is preliminary data.</text>
</comment>
<organism evidence="8 9">
    <name type="scientific">Lactuca virosa</name>
    <dbReference type="NCBI Taxonomy" id="75947"/>
    <lineage>
        <taxon>Eukaryota</taxon>
        <taxon>Viridiplantae</taxon>
        <taxon>Streptophyta</taxon>
        <taxon>Embryophyta</taxon>
        <taxon>Tracheophyta</taxon>
        <taxon>Spermatophyta</taxon>
        <taxon>Magnoliopsida</taxon>
        <taxon>eudicotyledons</taxon>
        <taxon>Gunneridae</taxon>
        <taxon>Pentapetalae</taxon>
        <taxon>asterids</taxon>
        <taxon>campanulids</taxon>
        <taxon>Asterales</taxon>
        <taxon>Asteraceae</taxon>
        <taxon>Cichorioideae</taxon>
        <taxon>Cichorieae</taxon>
        <taxon>Lactucinae</taxon>
        <taxon>Lactuca</taxon>
    </lineage>
</organism>
<dbReference type="Pfam" id="PF03054">
    <property type="entry name" value="tRNA_Me_trans"/>
    <property type="match status" value="1"/>
</dbReference>
<protein>
    <recommendedName>
        <fullName evidence="10">tRNA-5-taurinomethyluridine 2-sulfurtransferase</fullName>
    </recommendedName>
</protein>
<dbReference type="GO" id="GO:0000049">
    <property type="term" value="F:tRNA binding"/>
    <property type="evidence" value="ECO:0007669"/>
    <property type="project" value="UniProtKB-KW"/>
</dbReference>
<dbReference type="PANTHER" id="PTHR43052:SF1">
    <property type="entry name" value="TRNA-5-TAURINOMETHYLURIDINE 2-SULFURTRANSFERASE"/>
    <property type="match status" value="1"/>
</dbReference>
<dbReference type="EMBL" id="CAKMRJ010005745">
    <property type="protein sequence ID" value="CAH1454555.1"/>
    <property type="molecule type" value="Genomic_DNA"/>
</dbReference>
<name>A0AAU9PW40_9ASTR</name>
<reference evidence="8 9" key="1">
    <citation type="submission" date="2022-01" db="EMBL/GenBank/DDBJ databases">
        <authorList>
            <person name="Xiong W."/>
            <person name="Schranz E."/>
        </authorList>
    </citation>
    <scope>NUCLEOTIDE SEQUENCE [LARGE SCALE GENOMIC DNA]</scope>
</reference>
<proteinExistence type="predicted"/>
<dbReference type="AlphaFoldDB" id="A0AAU9PW40"/>
<sequence>MYVENRMLRMPETEMSWRCKMPTTGMSCCEPSIIGVWCKNDMKMTLHASKLYCFCKLKSVINTAQKLDEMMFRTTTAALFHPTTTAALFHPTAKLYSLPLKAFVSHSLHKPQRLINRQRYPQADRTILSINTPRSLSCTTVPQISNDMTSDLDSSYLSCSMTNNKHPLKITVLHGGGVDSSVALRLLHAEDFQNFWSECPWEEDLTYAKAVCNQVDVALEVVHMTDEYWDKVVSYIIDEYKCGCTHNPDVLCNTRIKFGAFMDVISNMDFEFVASGHNAKVIHPLTDETNELSFLQLSKDMVRHGLLFYDCSLHIEEKDGIGTVQLPEDDQGLATGQFAAFYQQDLCVGSGVILESWDDAKGFPVSVSEKARHIAKMEDKSKLGKCWIECLSP</sequence>